<keyword evidence="3" id="KW-1185">Reference proteome</keyword>
<evidence type="ECO:0000256" key="1">
    <source>
        <dbReference type="SAM" id="Phobius"/>
    </source>
</evidence>
<name>A0A7Y9QY79_9BURK</name>
<evidence type="ECO:0000313" key="3">
    <source>
        <dbReference type="Proteomes" id="UP000518288"/>
    </source>
</evidence>
<gene>
    <name evidence="2" type="ORF">BDD16_002637</name>
</gene>
<dbReference type="Proteomes" id="UP000518288">
    <property type="component" value="Unassembled WGS sequence"/>
</dbReference>
<keyword evidence="1" id="KW-1133">Transmembrane helix</keyword>
<evidence type="ECO:0000313" key="2">
    <source>
        <dbReference type="EMBL" id="NYG33651.1"/>
    </source>
</evidence>
<accession>A0A7Y9QY79</accession>
<comment type="caution">
    <text evidence="2">The sequence shown here is derived from an EMBL/GenBank/DDBJ whole genome shotgun (WGS) entry which is preliminary data.</text>
</comment>
<dbReference type="EMBL" id="JACCFH010000001">
    <property type="protein sequence ID" value="NYG33651.1"/>
    <property type="molecule type" value="Genomic_DNA"/>
</dbReference>
<evidence type="ECO:0008006" key="4">
    <source>
        <dbReference type="Google" id="ProtNLM"/>
    </source>
</evidence>
<keyword evidence="1" id="KW-0812">Transmembrane</keyword>
<dbReference type="InterPro" id="IPR021257">
    <property type="entry name" value="DUF2809"/>
</dbReference>
<organism evidence="2 3">
    <name type="scientific">Sphaerotilus montanus</name>
    <dbReference type="NCBI Taxonomy" id="522889"/>
    <lineage>
        <taxon>Bacteria</taxon>
        <taxon>Pseudomonadati</taxon>
        <taxon>Pseudomonadota</taxon>
        <taxon>Betaproteobacteria</taxon>
        <taxon>Burkholderiales</taxon>
        <taxon>Sphaerotilaceae</taxon>
        <taxon>Sphaerotilus</taxon>
    </lineage>
</organism>
<keyword evidence="1" id="KW-0472">Membrane</keyword>
<proteinExistence type="predicted"/>
<feature type="transmembrane region" description="Helical" evidence="1">
    <location>
        <begin position="54"/>
        <end position="72"/>
    </location>
</feature>
<protein>
    <recommendedName>
        <fullName evidence="4">DUF2809 domain-containing protein</fullName>
    </recommendedName>
</protein>
<sequence length="91" mass="9411">MSPAASVAKVALTALVISTADECSQLYQAPWINAIRATTPGHLVLGSAFSWGDIVAYTVGIALVAPLDAWWFDRGGTKSANPSATPKPPTA</sequence>
<dbReference type="Pfam" id="PF10990">
    <property type="entry name" value="DUF2809"/>
    <property type="match status" value="1"/>
</dbReference>
<reference evidence="2 3" key="1">
    <citation type="submission" date="2020-07" db="EMBL/GenBank/DDBJ databases">
        <title>Genomic Encyclopedia of Archaeal and Bacterial Type Strains, Phase II (KMG-II): from individual species to whole genera.</title>
        <authorList>
            <person name="Goeker M."/>
        </authorList>
    </citation>
    <scope>NUCLEOTIDE SEQUENCE [LARGE SCALE GENOMIC DNA]</scope>
    <source>
        <strain evidence="2 3">DSM 21226</strain>
    </source>
</reference>
<dbReference type="RefSeq" id="WP_179634391.1">
    <property type="nucleotide sequence ID" value="NZ_JACCFH010000001.1"/>
</dbReference>
<dbReference type="AlphaFoldDB" id="A0A7Y9QY79"/>